<name>Q9FFL8_ARATH</name>
<organism evidence="1">
    <name type="scientific">Arabidopsis thaliana</name>
    <name type="common">Mouse-ear cress</name>
    <dbReference type="NCBI Taxonomy" id="3702"/>
    <lineage>
        <taxon>Eukaryota</taxon>
        <taxon>Viridiplantae</taxon>
        <taxon>Streptophyta</taxon>
        <taxon>Embryophyta</taxon>
        <taxon>Tracheophyta</taxon>
        <taxon>Spermatophyta</taxon>
        <taxon>Magnoliopsida</taxon>
        <taxon>eudicotyledons</taxon>
        <taxon>Gunneridae</taxon>
        <taxon>Pentapetalae</taxon>
        <taxon>rosids</taxon>
        <taxon>malvids</taxon>
        <taxon>Brassicales</taxon>
        <taxon>Brassicaceae</taxon>
        <taxon>Camelineae</taxon>
        <taxon>Arabidopsis</taxon>
    </lineage>
</organism>
<reference evidence="1" key="1">
    <citation type="journal article" date="1997" name="DNA Res.">
        <title>Structural analysis of Arabidopsis thaliana chromosome 5. I. Sequence features of the 1.6 Mb regions covered by twenty physically assigned P1 clones.</title>
        <authorList>
            <person name="Sato S."/>
            <person name="Kotani H."/>
            <person name="Nakamura Y."/>
            <person name="Kaneko T."/>
            <person name="Asamizu E."/>
            <person name="Fukami M."/>
            <person name="Miyajima N."/>
            <person name="Tabata S."/>
        </authorList>
    </citation>
    <scope>NUCLEOTIDE SEQUENCE [LARGE SCALE GENOMIC DNA]</scope>
</reference>
<dbReference type="AlphaFoldDB" id="Q9FFL8"/>
<sequence>MSDVDYQYIQVSAYEILERPNGGHHQLDDTYQVLKKGRPAGTLLVYPII</sequence>
<accession>Q9FFL8</accession>
<dbReference type="EMBL" id="AB005236">
    <property type="protein sequence ID" value="BAB09926.1"/>
    <property type="molecule type" value="Genomic_DNA"/>
</dbReference>
<evidence type="ECO:0000313" key="1">
    <source>
        <dbReference type="EMBL" id="BAB09926.1"/>
    </source>
</evidence>
<protein>
    <submittedName>
        <fullName evidence="1">Uncharacterized protein</fullName>
    </submittedName>
</protein>
<proteinExistence type="predicted"/>
<reference key="2">
    <citation type="journal article" date="2000" name="Nature">
        <title>Sequence and analysis of chromosome 5 of the plant Arabidopsis thaliana.</title>
        <authorList>
            <consortium name="Kazusa DNA Research Institute"/>
            <consortium name="Cold Spring Harbor and Washington University in St Louis Sequencing Consortium"/>
            <consortium name="European Union Arabidopsis Genome Sequencing Consortium"/>
            <person name="Tabata S."/>
            <person name="Kaneko T."/>
            <person name="Nakamura Y."/>
            <person name="Kotani H."/>
            <person name="Kato T."/>
            <person name="Asamizu E."/>
            <person name="Miyajima N."/>
            <person name="Sasamoto S."/>
            <person name="Kimura T."/>
            <person name="Hosouchi T."/>
            <person name="Kawashima K."/>
            <person name="Kohara M."/>
            <person name="Matsumoto M."/>
            <person name="Matsuno A."/>
            <person name="Muraki A."/>
            <person name="Nakayama S."/>
            <person name="Nakazaki N."/>
            <person name="Naruo K."/>
            <person name="Okumura S."/>
            <person name="Shinpo S."/>
            <person name="Takeuchi C."/>
            <person name="Wada T."/>
            <person name="Watanabe A."/>
            <person name="Yamada M."/>
            <person name="Yasuda M."/>
            <person name="Sato S."/>
            <person name="de la Bastide M."/>
            <person name="Huang E."/>
            <person name="Spiegel L."/>
            <person name="Gnoj L."/>
            <person name="O'Shaughnessy A."/>
            <person name="Preston R."/>
            <person name="Habermann K."/>
            <person name="Murray J."/>
            <person name="Johnson D."/>
            <person name="Rohlfing T."/>
            <person name="Nelson J."/>
            <person name="Stoneking T."/>
            <person name="Pepin K."/>
            <person name="Spieth J."/>
            <person name="Sekhon M."/>
            <person name="Armstrong J."/>
            <person name="Becker M."/>
            <person name="Belter E."/>
            <person name="Cordum H."/>
            <person name="Cordes M."/>
            <person name="Courtney L."/>
            <person name="Courtney W."/>
            <person name="Dante M."/>
            <person name="Du H."/>
            <person name="Edwards J."/>
            <person name="Fryman J."/>
            <person name="Haakensen B."/>
            <person name="Lamar E."/>
            <person name="Latreille P."/>
            <person name="Leonard S."/>
            <person name="Meyer R."/>
            <person name="Mulvaney E."/>
            <person name="Ozersky P."/>
            <person name="Riley A."/>
            <person name="Strowmatt C."/>
            <person name="Wagner-McPherson C."/>
            <person name="Wollam A."/>
            <person name="Yoakum M."/>
            <person name="Bell M."/>
            <person name="Dedhia N."/>
            <person name="Parnell L."/>
            <person name="Shah R."/>
            <person name="Rodriguez M."/>
            <person name="See L.H."/>
            <person name="Vil D."/>
            <person name="Baker J."/>
            <person name="Kirchoff K."/>
            <person name="Toth K."/>
            <person name="King L."/>
            <person name="Bahret A."/>
            <person name="Miller B."/>
            <person name="Marra M."/>
            <person name="Martienssen R."/>
            <person name="McCombie W.R."/>
            <person name="Wilson R.K."/>
            <person name="Murphy G."/>
            <person name="Bancroft I."/>
            <person name="Volckaert G."/>
            <person name="Wambutt R."/>
            <person name="Dusterhoft A."/>
            <person name="Stiekema W."/>
            <person name="Pohl T."/>
            <person name="Entian K.D."/>
            <person name="Terryn N."/>
            <person name="Hartley N."/>
            <person name="Bent E."/>
            <person name="Johnson S."/>
            <person name="Langham S.A."/>
            <person name="McCullagh B."/>
            <person name="Robben J."/>
            <person name="Grymonprez B."/>
            <person name="Zimmermann W."/>
            <person name="Ramsperger U."/>
            <person name="Wedler H."/>
            <person name="Balke K."/>
            <person name="Wedler E."/>
            <person name="Peters S."/>
            <person name="van Staveren M."/>
            <person name="Dirkse W."/>
            <person name="Mooijman P."/>
            <person name="Lankhorst R.K."/>
            <person name="Weitzenegger T."/>
            <person name="Bothe G."/>
            <person name="Rose M."/>
            <person name="Hauf J."/>
            <person name="Berneiser S."/>
            <person name="Hempel S."/>
            <person name="Feldpausch M."/>
            <person name="Lamberth S."/>
            <person name="Villarroel R."/>
            <person name="Gielen J."/>
            <person name="Ardiles W."/>
            <person name="Bents O."/>
            <person name="Lemcke K."/>
            <person name="Kolesov G."/>
            <person name="Mayer K."/>
            <person name="Rudd S."/>
            <person name="Schoof H."/>
            <person name="Schueller C."/>
            <person name="Zaccaria P."/>
            <person name="Mewes H.W."/>
            <person name="Bevan M."/>
            <person name="Fransz P."/>
        </authorList>
    </citation>
    <scope>NUCLEOTIDE SEQUENCE [LARGE SCALE GENOMIC DNA]</scope>
    <source>
        <strain>cv. Columbia</strain>
    </source>
</reference>